<evidence type="ECO:0000313" key="2">
    <source>
        <dbReference type="Proteomes" id="UP001162992"/>
    </source>
</evidence>
<name>A0ACC2DG61_DIPCM</name>
<gene>
    <name evidence="1" type="ORF">O6H91_06G086100</name>
</gene>
<dbReference type="Proteomes" id="UP001162992">
    <property type="component" value="Chromosome 6"/>
</dbReference>
<proteinExistence type="predicted"/>
<accession>A0ACC2DG61</accession>
<protein>
    <submittedName>
        <fullName evidence="1">Uncharacterized protein</fullName>
    </submittedName>
</protein>
<organism evidence="1 2">
    <name type="scientific">Diphasiastrum complanatum</name>
    <name type="common">Issler's clubmoss</name>
    <name type="synonym">Lycopodium complanatum</name>
    <dbReference type="NCBI Taxonomy" id="34168"/>
    <lineage>
        <taxon>Eukaryota</taxon>
        <taxon>Viridiplantae</taxon>
        <taxon>Streptophyta</taxon>
        <taxon>Embryophyta</taxon>
        <taxon>Tracheophyta</taxon>
        <taxon>Lycopodiopsida</taxon>
        <taxon>Lycopodiales</taxon>
        <taxon>Lycopodiaceae</taxon>
        <taxon>Lycopodioideae</taxon>
        <taxon>Diphasiastrum</taxon>
    </lineage>
</organism>
<evidence type="ECO:0000313" key="1">
    <source>
        <dbReference type="EMBL" id="KAJ7553165.1"/>
    </source>
</evidence>
<dbReference type="EMBL" id="CM055097">
    <property type="protein sequence ID" value="KAJ7553165.1"/>
    <property type="molecule type" value="Genomic_DNA"/>
</dbReference>
<sequence length="892" mass="97766">MATSTKIVLLLACCMTLLCSSLGAVGNGYQISSLNNTGDGGIQAILDVIANTDTFGPDIQQLQVIASYETKDRIHVRITDNINKRWEVPKDLISRQDTSASSSSDLFPKDYQHNNPSNQLQFFYTNNPFGFAITRPSSGEVLFNCTPSSAANFGPLVFKDQYLELSTDMPTYASLYGLGESTRPAGFRLISGNTYTLWTSDIPSITPNMDLYGAFPFYMDVRPSGNTHGVLFLNSNGMDVLYQDEYLTYKTIGGILDLYFFGGPSPLSVVQQYTEIVGRPAPMPYWSLGFHQSRYGYKNVSVLEDVVAKYASANIPLDVMWSDIDHMDARQDFTFDPINYPQSEVSNFVQTLHAAGQRYVLIIDPGIRVDNNYSTYTNGMKNDIFIKSSSGSSPYLAQVWPGPVYFPDFLNPNTQSYWTNEISNFQKLAQFDGLWIDMNEASNFCSGVTCTFLSDGSPCPSPDAPTTCCLNCNNSQGSKWDYPPYKINNAASQRDLGGKTIATSAVHYGGILEYDAHNLYGMSEAMVTNRALQSVLQKRPFVLSRSTFVGAGKFTAHWTGDNGATWDDLRYSIVSVLNSGLVGIPMVGADICGFLFDTTEELCNRWIQLGAFYPFARDHSDINSKPQELYLWPSVAQSARKALGLRYRLLPYLYTLVFEAHVTGAPIARALFFSFPNDAQALNINSQFLLGKGIMVSPVLVSNATTVNAYFPQGIWYSLFDYSQLVDAGNGSSQVVSAPWDTINVHVNEGSIIPMQDPASTTSLARKTPFTLVVAFSLQPYSLAAGYLFLDDGESIDMELVDGSSTFVTYNASKSTGGGSLTSNVTYGNFAFNQGLLLQNLVLFGLQAAPASVSINNAPSDSVTIQQISAHAVQISGLKIPVGNIFVVSWST</sequence>
<reference evidence="2" key="1">
    <citation type="journal article" date="2024" name="Proc. Natl. Acad. Sci. U.S.A.">
        <title>Extraordinary preservation of gene collinearity over three hundred million years revealed in homosporous lycophytes.</title>
        <authorList>
            <person name="Li C."/>
            <person name="Wickell D."/>
            <person name="Kuo L.Y."/>
            <person name="Chen X."/>
            <person name="Nie B."/>
            <person name="Liao X."/>
            <person name="Peng D."/>
            <person name="Ji J."/>
            <person name="Jenkins J."/>
            <person name="Williams M."/>
            <person name="Shu S."/>
            <person name="Plott C."/>
            <person name="Barry K."/>
            <person name="Rajasekar S."/>
            <person name="Grimwood J."/>
            <person name="Han X."/>
            <person name="Sun S."/>
            <person name="Hou Z."/>
            <person name="He W."/>
            <person name="Dai G."/>
            <person name="Sun C."/>
            <person name="Schmutz J."/>
            <person name="Leebens-Mack J.H."/>
            <person name="Li F.W."/>
            <person name="Wang L."/>
        </authorList>
    </citation>
    <scope>NUCLEOTIDE SEQUENCE [LARGE SCALE GENOMIC DNA]</scope>
    <source>
        <strain evidence="2">cv. PW_Plant_1</strain>
    </source>
</reference>
<comment type="caution">
    <text evidence="1">The sequence shown here is derived from an EMBL/GenBank/DDBJ whole genome shotgun (WGS) entry which is preliminary data.</text>
</comment>
<keyword evidence="2" id="KW-1185">Reference proteome</keyword>